<keyword evidence="2" id="KW-1185">Reference proteome</keyword>
<proteinExistence type="predicted"/>
<reference evidence="1 2" key="1">
    <citation type="submission" date="2018-05" db="EMBL/GenBank/DDBJ databases">
        <title>Complete genome sequence of the Type Strain of Streptomyces spongiicola HNM0071, the producer of staurosporine.</title>
        <authorList>
            <person name="Zhou S."/>
            <person name="Huang X."/>
        </authorList>
    </citation>
    <scope>NUCLEOTIDE SEQUENCE [LARGE SCALE GENOMIC DNA]</scope>
    <source>
        <strain evidence="1 2">HNM0071</strain>
    </source>
</reference>
<name>A0ABM6V8N1_9ACTN</name>
<protein>
    <submittedName>
        <fullName evidence="1">Uncharacterized protein</fullName>
    </submittedName>
</protein>
<accession>A0ABM6V8N1</accession>
<dbReference type="EMBL" id="CP029254">
    <property type="protein sequence ID" value="AWK10430.1"/>
    <property type="molecule type" value="Genomic_DNA"/>
</dbReference>
<evidence type="ECO:0000313" key="2">
    <source>
        <dbReference type="Proteomes" id="UP000245051"/>
    </source>
</evidence>
<organism evidence="1 2">
    <name type="scientific">Streptomyces spongiicola</name>
    <dbReference type="NCBI Taxonomy" id="1690221"/>
    <lineage>
        <taxon>Bacteria</taxon>
        <taxon>Bacillati</taxon>
        <taxon>Actinomycetota</taxon>
        <taxon>Actinomycetes</taxon>
        <taxon>Kitasatosporales</taxon>
        <taxon>Streptomycetaceae</taxon>
        <taxon>Streptomyces</taxon>
    </lineage>
</organism>
<gene>
    <name evidence="1" type="ORF">DDQ41_17720</name>
</gene>
<dbReference type="Proteomes" id="UP000245051">
    <property type="component" value="Chromosome"/>
</dbReference>
<sequence>MLSAPATVPPTIDIAFASAAVPAPFFAPRSFTFRATRAGRPHRSASRVVGKGPACAIRLGSSNTANRVARLWETLTSEVPCRSCVVEA</sequence>
<evidence type="ECO:0000313" key="1">
    <source>
        <dbReference type="EMBL" id="AWK10430.1"/>
    </source>
</evidence>